<dbReference type="InterPro" id="IPR013320">
    <property type="entry name" value="ConA-like_dom_sf"/>
</dbReference>
<feature type="domain" description="OmpA-like" evidence="7">
    <location>
        <begin position="295"/>
        <end position="409"/>
    </location>
</feature>
<dbReference type="InterPro" id="IPR006665">
    <property type="entry name" value="OmpA-like"/>
</dbReference>
<proteinExistence type="predicted"/>
<keyword evidence="9" id="KW-1185">Reference proteome</keyword>
<dbReference type="Gene3D" id="2.60.120.200">
    <property type="match status" value="1"/>
</dbReference>
<gene>
    <name evidence="8" type="ORF">BXY57_1139</name>
</gene>
<sequence>MKKLFFLVMIFSLFSVASNGQLLKKLKDKIVDKTNQRVDNNENKAIDKGLDKVDPSTQNGSSNNSKNGNNNSGTNTNQSSNTNSSSSQSATPTLTSYKNYDFVPGDKIIFQSNLTDEQAGEIPSQFTLIEGQMDIQNIDGENVIRTIAGPTITFTPRMTNQQYMPEQFTVEFDYKNPKYGLYHMNIDFGHRVYYSGGEDITPGIQFQDGDVMWTLSSDYPAELNEILKKPNTWHHIAIAVNKNVGKVYVDQYRVINVNNLTGKPNNVTFNISGYEDTYIKNIRIAAGGIDIYKTATTDAKIVTHGILFDIDKATIKPESMGTINQIFNVLQKNPSLKYEIDGHTDNTGNSAHNMTLSQQRADAVKAQLVSMGIDASRLTTKGFGDTKPMDTNDTPEGRANNRRVEFVKM</sequence>
<reference evidence="8 9" key="1">
    <citation type="submission" date="2017-11" db="EMBL/GenBank/DDBJ databases">
        <title>Genomic Encyclopedia of Archaeal and Bacterial Type Strains, Phase II (KMG-II): From Individual Species to Whole Genera.</title>
        <authorList>
            <person name="Goeker M."/>
        </authorList>
    </citation>
    <scope>NUCLEOTIDE SEQUENCE [LARGE SCALE GENOMIC DNA]</scope>
    <source>
        <strain evidence="8 9">DSM 27268</strain>
    </source>
</reference>
<dbReference type="SUPFAM" id="SSF103088">
    <property type="entry name" value="OmpA-like"/>
    <property type="match status" value="1"/>
</dbReference>
<dbReference type="InterPro" id="IPR036737">
    <property type="entry name" value="OmpA-like_sf"/>
</dbReference>
<dbReference type="PROSITE" id="PS51123">
    <property type="entry name" value="OMPA_2"/>
    <property type="match status" value="1"/>
</dbReference>
<keyword evidence="6" id="KW-0732">Signal</keyword>
<dbReference type="Pfam" id="PF00691">
    <property type="entry name" value="OmpA"/>
    <property type="match status" value="1"/>
</dbReference>
<evidence type="ECO:0000256" key="1">
    <source>
        <dbReference type="ARBA" id="ARBA00004442"/>
    </source>
</evidence>
<evidence type="ECO:0000259" key="7">
    <source>
        <dbReference type="PROSITE" id="PS51123"/>
    </source>
</evidence>
<protein>
    <submittedName>
        <fullName evidence="8">Outer membrane protein OmpA-like peptidoglycan-associated protein</fullName>
    </submittedName>
</protein>
<name>A0A2M9CUG8_9BACT</name>
<feature type="compositionally biased region" description="Basic and acidic residues" evidence="5">
    <location>
        <begin position="41"/>
        <end position="54"/>
    </location>
</feature>
<dbReference type="PANTHER" id="PTHR30329:SF21">
    <property type="entry name" value="LIPOPROTEIN YIAD-RELATED"/>
    <property type="match status" value="1"/>
</dbReference>
<evidence type="ECO:0000256" key="4">
    <source>
        <dbReference type="PROSITE-ProRule" id="PRU00473"/>
    </source>
</evidence>
<evidence type="ECO:0000256" key="6">
    <source>
        <dbReference type="SAM" id="SignalP"/>
    </source>
</evidence>
<feature type="region of interest" description="Disordered" evidence="5">
    <location>
        <begin position="379"/>
        <end position="400"/>
    </location>
</feature>
<feature type="signal peptide" evidence="6">
    <location>
        <begin position="1"/>
        <end position="17"/>
    </location>
</feature>
<dbReference type="AlphaFoldDB" id="A0A2M9CUG8"/>
<dbReference type="Proteomes" id="UP000230000">
    <property type="component" value="Unassembled WGS sequence"/>
</dbReference>
<dbReference type="EMBL" id="PGFG01000001">
    <property type="protein sequence ID" value="PJJ75560.1"/>
    <property type="molecule type" value="Genomic_DNA"/>
</dbReference>
<feature type="compositionally biased region" description="Low complexity" evidence="5">
    <location>
        <begin position="56"/>
        <end position="89"/>
    </location>
</feature>
<dbReference type="InterPro" id="IPR006664">
    <property type="entry name" value="OMP_bac"/>
</dbReference>
<dbReference type="InterPro" id="IPR050330">
    <property type="entry name" value="Bact_OuterMem_StrucFunc"/>
</dbReference>
<dbReference type="GO" id="GO:0004553">
    <property type="term" value="F:hydrolase activity, hydrolyzing O-glycosyl compounds"/>
    <property type="evidence" value="ECO:0007669"/>
    <property type="project" value="UniProtKB-ARBA"/>
</dbReference>
<evidence type="ECO:0000256" key="3">
    <source>
        <dbReference type="ARBA" id="ARBA00023237"/>
    </source>
</evidence>
<feature type="region of interest" description="Disordered" evidence="5">
    <location>
        <begin position="41"/>
        <end position="91"/>
    </location>
</feature>
<dbReference type="GO" id="GO:0009279">
    <property type="term" value="C:cell outer membrane"/>
    <property type="evidence" value="ECO:0007669"/>
    <property type="project" value="UniProtKB-SubCell"/>
</dbReference>
<dbReference type="GO" id="GO:0005975">
    <property type="term" value="P:carbohydrate metabolic process"/>
    <property type="evidence" value="ECO:0007669"/>
    <property type="project" value="UniProtKB-ARBA"/>
</dbReference>
<dbReference type="PANTHER" id="PTHR30329">
    <property type="entry name" value="STATOR ELEMENT OF FLAGELLAR MOTOR COMPLEX"/>
    <property type="match status" value="1"/>
</dbReference>
<dbReference type="SUPFAM" id="SSF49899">
    <property type="entry name" value="Concanavalin A-like lectins/glucanases"/>
    <property type="match status" value="1"/>
</dbReference>
<dbReference type="PRINTS" id="PR01021">
    <property type="entry name" value="OMPADOMAIN"/>
</dbReference>
<feature type="chain" id="PRO_5014948509" evidence="6">
    <location>
        <begin position="18"/>
        <end position="409"/>
    </location>
</feature>
<organism evidence="8 9">
    <name type="scientific">Thermoflavifilum aggregans</name>
    <dbReference type="NCBI Taxonomy" id="454188"/>
    <lineage>
        <taxon>Bacteria</taxon>
        <taxon>Pseudomonadati</taxon>
        <taxon>Bacteroidota</taxon>
        <taxon>Chitinophagia</taxon>
        <taxon>Chitinophagales</taxon>
        <taxon>Chitinophagaceae</taxon>
        <taxon>Thermoflavifilum</taxon>
    </lineage>
</organism>
<dbReference type="CDD" id="cd07185">
    <property type="entry name" value="OmpA_C-like"/>
    <property type="match status" value="1"/>
</dbReference>
<evidence type="ECO:0000256" key="5">
    <source>
        <dbReference type="SAM" id="MobiDB-lite"/>
    </source>
</evidence>
<comment type="caution">
    <text evidence="8">The sequence shown here is derived from an EMBL/GenBank/DDBJ whole genome shotgun (WGS) entry which is preliminary data.</text>
</comment>
<dbReference type="OrthoDB" id="9800869at2"/>
<evidence type="ECO:0000313" key="9">
    <source>
        <dbReference type="Proteomes" id="UP000230000"/>
    </source>
</evidence>
<keyword evidence="3" id="KW-0998">Cell outer membrane</keyword>
<dbReference type="RefSeq" id="WP_100314151.1">
    <property type="nucleotide sequence ID" value="NZ_PGFG01000001.1"/>
</dbReference>
<comment type="subcellular location">
    <subcellularLocation>
        <location evidence="1">Cell outer membrane</location>
    </subcellularLocation>
</comment>
<evidence type="ECO:0000313" key="8">
    <source>
        <dbReference type="EMBL" id="PJJ75560.1"/>
    </source>
</evidence>
<evidence type="ECO:0000256" key="2">
    <source>
        <dbReference type="ARBA" id="ARBA00023136"/>
    </source>
</evidence>
<dbReference type="Gene3D" id="3.30.1330.60">
    <property type="entry name" value="OmpA-like domain"/>
    <property type="match status" value="1"/>
</dbReference>
<keyword evidence="2 4" id="KW-0472">Membrane</keyword>
<accession>A0A2M9CUG8</accession>